<dbReference type="GO" id="GO:0046417">
    <property type="term" value="P:chorismate metabolic process"/>
    <property type="evidence" value="ECO:0007669"/>
    <property type="project" value="InterPro"/>
</dbReference>
<dbReference type="OrthoDB" id="2843337at2759"/>
<evidence type="ECO:0000256" key="2">
    <source>
        <dbReference type="SAM" id="SignalP"/>
    </source>
</evidence>
<dbReference type="InterPro" id="IPR036263">
    <property type="entry name" value="Chorismate_II_sf"/>
</dbReference>
<name>F4R3I3_MELLP</name>
<dbReference type="Pfam" id="PF01817">
    <property type="entry name" value="CM_2"/>
    <property type="match status" value="1"/>
</dbReference>
<dbReference type="InterPro" id="IPR051331">
    <property type="entry name" value="Chorismate_mutase-related"/>
</dbReference>
<dbReference type="RefSeq" id="XP_007403571.1">
    <property type="nucleotide sequence ID" value="XM_007403509.1"/>
</dbReference>
<evidence type="ECO:0000313" key="4">
    <source>
        <dbReference type="EMBL" id="EGG12633.1"/>
    </source>
</evidence>
<sequence length="236" mass="25956">MTLRALLAITLVYIGSTIGSAPRTLDSVPLPTTLSLPLTQNQTSKCFAESQVFQGPTVDQWGRGLYYGPAEQVNRTTRSSAQKGSAVWGQPSIQLADGTTCCQNLSEVRDYINYLDSTIISYLAIRQQFVVEAGRFKNSREDVRAVERAVDVVKRAENLASQHALAPWIANGVLDEPKTASALWFDYGMKDNQHKVLGLHLTKAKDCVSSASPPWSPHSWMCTGVMSRVKKNKHGT</sequence>
<dbReference type="SUPFAM" id="SSF48600">
    <property type="entry name" value="Chorismate mutase II"/>
    <property type="match status" value="1"/>
</dbReference>
<dbReference type="Gene3D" id="1.20.59.10">
    <property type="entry name" value="Chorismate mutase"/>
    <property type="match status" value="1"/>
</dbReference>
<keyword evidence="2" id="KW-0732">Signal</keyword>
<dbReference type="Proteomes" id="UP000001072">
    <property type="component" value="Unassembled WGS sequence"/>
</dbReference>
<dbReference type="EMBL" id="GL883090">
    <property type="protein sequence ID" value="EGG12633.1"/>
    <property type="molecule type" value="Genomic_DNA"/>
</dbReference>
<dbReference type="VEuPathDB" id="FungiDB:MELLADRAFT_101066"/>
<feature type="signal peptide" evidence="2">
    <location>
        <begin position="1"/>
        <end position="19"/>
    </location>
</feature>
<dbReference type="AlphaFoldDB" id="F4R3I3"/>
<dbReference type="KEGG" id="mlr:MELLADRAFT_101066"/>
<organism evidence="5">
    <name type="scientific">Melampsora larici-populina (strain 98AG31 / pathotype 3-4-7)</name>
    <name type="common">Poplar leaf rust fungus</name>
    <dbReference type="NCBI Taxonomy" id="747676"/>
    <lineage>
        <taxon>Eukaryota</taxon>
        <taxon>Fungi</taxon>
        <taxon>Dikarya</taxon>
        <taxon>Basidiomycota</taxon>
        <taxon>Pucciniomycotina</taxon>
        <taxon>Pucciniomycetes</taxon>
        <taxon>Pucciniales</taxon>
        <taxon>Melampsoraceae</taxon>
        <taxon>Melampsora</taxon>
    </lineage>
</organism>
<evidence type="ECO:0000313" key="5">
    <source>
        <dbReference type="Proteomes" id="UP000001072"/>
    </source>
</evidence>
<protein>
    <recommendedName>
        <fullName evidence="3">Chorismate mutase domain-containing protein</fullName>
    </recommendedName>
</protein>
<evidence type="ECO:0000259" key="3">
    <source>
        <dbReference type="Pfam" id="PF01817"/>
    </source>
</evidence>
<dbReference type="GeneID" id="18921270"/>
<dbReference type="PANTHER" id="PTHR38041:SF1">
    <property type="entry name" value="CHORISMATE MUTASE"/>
    <property type="match status" value="1"/>
</dbReference>
<accession>F4R3I3</accession>
<keyword evidence="1" id="KW-0413">Isomerase</keyword>
<dbReference type="HOGENOM" id="CLU_1175641_0_0_1"/>
<feature type="domain" description="Chorismate mutase" evidence="3">
    <location>
        <begin position="108"/>
        <end position="172"/>
    </location>
</feature>
<dbReference type="eggNOG" id="ENOG502SBY1">
    <property type="taxonomic scope" value="Eukaryota"/>
</dbReference>
<dbReference type="PANTHER" id="PTHR38041">
    <property type="entry name" value="CHORISMATE MUTASE"/>
    <property type="match status" value="1"/>
</dbReference>
<gene>
    <name evidence="4" type="ORF">MELLADRAFT_101066</name>
</gene>
<keyword evidence="5" id="KW-1185">Reference proteome</keyword>
<dbReference type="InParanoid" id="F4R3I3"/>
<dbReference type="GO" id="GO:0009697">
    <property type="term" value="P:salicylic acid biosynthetic process"/>
    <property type="evidence" value="ECO:0007669"/>
    <property type="project" value="TreeGrafter"/>
</dbReference>
<feature type="chain" id="PRO_5003317208" description="Chorismate mutase domain-containing protein" evidence="2">
    <location>
        <begin position="20"/>
        <end position="236"/>
    </location>
</feature>
<reference evidence="5" key="1">
    <citation type="journal article" date="2011" name="Proc. Natl. Acad. Sci. U.S.A.">
        <title>Obligate biotrophy features unraveled by the genomic analysis of rust fungi.</title>
        <authorList>
            <person name="Duplessis S."/>
            <person name="Cuomo C.A."/>
            <person name="Lin Y.-C."/>
            <person name="Aerts A."/>
            <person name="Tisserant E."/>
            <person name="Veneault-Fourrey C."/>
            <person name="Joly D.L."/>
            <person name="Hacquard S."/>
            <person name="Amselem J."/>
            <person name="Cantarel B.L."/>
            <person name="Chiu R."/>
            <person name="Coutinho P.M."/>
            <person name="Feau N."/>
            <person name="Field M."/>
            <person name="Frey P."/>
            <person name="Gelhaye E."/>
            <person name="Goldberg J."/>
            <person name="Grabherr M.G."/>
            <person name="Kodira C.D."/>
            <person name="Kohler A."/>
            <person name="Kuees U."/>
            <person name="Lindquist E.A."/>
            <person name="Lucas S.M."/>
            <person name="Mago R."/>
            <person name="Mauceli E."/>
            <person name="Morin E."/>
            <person name="Murat C."/>
            <person name="Pangilinan J.L."/>
            <person name="Park R."/>
            <person name="Pearson M."/>
            <person name="Quesneville H."/>
            <person name="Rouhier N."/>
            <person name="Sakthikumar S."/>
            <person name="Salamov A.A."/>
            <person name="Schmutz J."/>
            <person name="Selles B."/>
            <person name="Shapiro H."/>
            <person name="Tanguay P."/>
            <person name="Tuskan G.A."/>
            <person name="Henrissat B."/>
            <person name="Van de Peer Y."/>
            <person name="Rouze P."/>
            <person name="Ellis J.G."/>
            <person name="Dodds P.N."/>
            <person name="Schein J.E."/>
            <person name="Zhong S."/>
            <person name="Hamelin R.C."/>
            <person name="Grigoriev I.V."/>
            <person name="Szabo L.J."/>
            <person name="Martin F."/>
        </authorList>
    </citation>
    <scope>NUCLEOTIDE SEQUENCE [LARGE SCALE GENOMIC DNA]</scope>
    <source>
        <strain evidence="5">98AG31 / pathotype 3-4-7</strain>
    </source>
</reference>
<dbReference type="InterPro" id="IPR036979">
    <property type="entry name" value="CM_dom_sf"/>
</dbReference>
<dbReference type="GO" id="GO:0004106">
    <property type="term" value="F:chorismate mutase activity"/>
    <property type="evidence" value="ECO:0007669"/>
    <property type="project" value="TreeGrafter"/>
</dbReference>
<dbReference type="InterPro" id="IPR002701">
    <property type="entry name" value="CM_II_prokaryot"/>
</dbReference>
<evidence type="ECO:0000256" key="1">
    <source>
        <dbReference type="ARBA" id="ARBA00023235"/>
    </source>
</evidence>
<proteinExistence type="predicted"/>